<keyword evidence="2" id="KW-0808">Transferase</keyword>
<proteinExistence type="inferred from homology"/>
<dbReference type="InterPro" id="IPR051159">
    <property type="entry name" value="Hexapeptide_acetyltransf"/>
</dbReference>
<dbReference type="PANTHER" id="PTHR23416">
    <property type="entry name" value="SIALIC ACID SYNTHASE-RELATED"/>
    <property type="match status" value="1"/>
</dbReference>
<dbReference type="EMBL" id="JAHLFJ010000110">
    <property type="protein sequence ID" value="MBU3857278.1"/>
    <property type="molecule type" value="Genomic_DNA"/>
</dbReference>
<comment type="caution">
    <text evidence="7">The sequence shown here is derived from an EMBL/GenBank/DDBJ whole genome shotgun (WGS) entry which is preliminary data.</text>
</comment>
<dbReference type="SMART" id="SM01266">
    <property type="entry name" value="Mac"/>
    <property type="match status" value="1"/>
</dbReference>
<dbReference type="CDD" id="cd03357">
    <property type="entry name" value="LbH_MAT_GAT"/>
    <property type="match status" value="1"/>
</dbReference>
<dbReference type="InterPro" id="IPR001451">
    <property type="entry name" value="Hexapep"/>
</dbReference>
<name>A0A948X9S0_9BACT</name>
<evidence type="ECO:0000256" key="2">
    <source>
        <dbReference type="ARBA" id="ARBA00022679"/>
    </source>
</evidence>
<evidence type="ECO:0000256" key="1">
    <source>
        <dbReference type="ARBA" id="ARBA00007274"/>
    </source>
</evidence>
<accession>A0A948X9S0</accession>
<evidence type="ECO:0000256" key="4">
    <source>
        <dbReference type="ARBA" id="ARBA00055587"/>
    </source>
</evidence>
<dbReference type="GO" id="GO:0016407">
    <property type="term" value="F:acetyltransferase activity"/>
    <property type="evidence" value="ECO:0007669"/>
    <property type="project" value="InterPro"/>
</dbReference>
<evidence type="ECO:0000259" key="6">
    <source>
        <dbReference type="SMART" id="SM01266"/>
    </source>
</evidence>
<dbReference type="Proteomes" id="UP000784286">
    <property type="component" value="Unassembled WGS sequence"/>
</dbReference>
<feature type="domain" description="Maltose/galactoside acetyltransferase" evidence="6">
    <location>
        <begin position="5"/>
        <end position="58"/>
    </location>
</feature>
<evidence type="ECO:0000313" key="8">
    <source>
        <dbReference type="Proteomes" id="UP000784286"/>
    </source>
</evidence>
<dbReference type="GO" id="GO:0008374">
    <property type="term" value="F:O-acyltransferase activity"/>
    <property type="evidence" value="ECO:0007669"/>
    <property type="project" value="TreeGrafter"/>
</dbReference>
<dbReference type="FunFam" id="2.160.10.10:FF:000025">
    <property type="entry name" value="Hexapeptide-repeat containing-acetyltransferase"/>
    <property type="match status" value="1"/>
</dbReference>
<sequence>MKTELEKMHSSEMYYFSDPAIQASLDHANRLCARLRCMSLLDEDYRKLIEELIPGIPESATVCPPFHCDHGSNIILAENVFINCNCTMLDAGYIRIGKHTLIGPNCQFYTPQHPMDYVERREPKETAWPITVGEDCWLGGGVIVCPGVTIGDRCIIAAGSVVTKDIPDDSLAAGVPAVVKRRLDKAE</sequence>
<reference evidence="7" key="1">
    <citation type="journal article" date="2021" name="PeerJ">
        <title>Extensive microbial diversity within the chicken gut microbiome revealed by metagenomics and culture.</title>
        <authorList>
            <person name="Gilroy R."/>
            <person name="Ravi A."/>
            <person name="Getino M."/>
            <person name="Pursley I."/>
            <person name="Horton D.L."/>
            <person name="Alikhan N.F."/>
            <person name="Baker D."/>
            <person name="Gharbi K."/>
            <person name="Hall N."/>
            <person name="Watson M."/>
            <person name="Adriaenssens E.M."/>
            <person name="Foster-Nyarko E."/>
            <person name="Jarju S."/>
            <person name="Secka A."/>
            <person name="Antonio M."/>
            <person name="Oren A."/>
            <person name="Chaudhuri R.R."/>
            <person name="La Ragione R."/>
            <person name="Hildebrand F."/>
            <person name="Pallen M.J."/>
        </authorList>
    </citation>
    <scope>NUCLEOTIDE SEQUENCE</scope>
    <source>
        <strain evidence="7">8470</strain>
    </source>
</reference>
<dbReference type="Pfam" id="PF00132">
    <property type="entry name" value="Hexapep"/>
    <property type="match status" value="1"/>
</dbReference>
<gene>
    <name evidence="7" type="ORF">H9928_12220</name>
</gene>
<dbReference type="AlphaFoldDB" id="A0A948X9S0"/>
<evidence type="ECO:0000256" key="5">
    <source>
        <dbReference type="ARBA" id="ARBA00067695"/>
    </source>
</evidence>
<keyword evidence="3" id="KW-0012">Acyltransferase</keyword>
<dbReference type="GO" id="GO:0005829">
    <property type="term" value="C:cytosol"/>
    <property type="evidence" value="ECO:0007669"/>
    <property type="project" value="TreeGrafter"/>
</dbReference>
<dbReference type="PANTHER" id="PTHR23416:SF23">
    <property type="entry name" value="ACETYLTRANSFERASE C18B11.09C-RELATED"/>
    <property type="match status" value="1"/>
</dbReference>
<evidence type="ECO:0000256" key="3">
    <source>
        <dbReference type="ARBA" id="ARBA00023315"/>
    </source>
</evidence>
<dbReference type="InterPro" id="IPR024688">
    <property type="entry name" value="Mac_dom"/>
</dbReference>
<comment type="similarity">
    <text evidence="1">Belongs to the transferase hexapeptide repeat family.</text>
</comment>
<protein>
    <recommendedName>
        <fullName evidence="5">Nodulation protein L</fullName>
    </recommendedName>
</protein>
<reference evidence="7" key="2">
    <citation type="submission" date="2021-04" db="EMBL/GenBank/DDBJ databases">
        <authorList>
            <person name="Gilroy R."/>
        </authorList>
    </citation>
    <scope>NUCLEOTIDE SEQUENCE</scope>
    <source>
        <strain evidence="7">8470</strain>
    </source>
</reference>
<organism evidence="7 8">
    <name type="scientific">Candidatus Phocaeicola excrementipullorum</name>
    <dbReference type="NCBI Taxonomy" id="2838731"/>
    <lineage>
        <taxon>Bacteria</taxon>
        <taxon>Pseudomonadati</taxon>
        <taxon>Bacteroidota</taxon>
        <taxon>Bacteroidia</taxon>
        <taxon>Bacteroidales</taxon>
        <taxon>Bacteroidaceae</taxon>
        <taxon>Phocaeicola</taxon>
    </lineage>
</organism>
<comment type="function">
    <text evidence="4">Acetyltransferase implicated in the O-acetylation of Nod factors.</text>
</comment>
<evidence type="ECO:0000313" key="7">
    <source>
        <dbReference type="EMBL" id="MBU3857278.1"/>
    </source>
</evidence>